<dbReference type="GO" id="GO:0004175">
    <property type="term" value="F:endopeptidase activity"/>
    <property type="evidence" value="ECO:0007669"/>
    <property type="project" value="UniProtKB-ARBA"/>
</dbReference>
<dbReference type="Pfam" id="PF02517">
    <property type="entry name" value="Rce1-like"/>
    <property type="match status" value="1"/>
</dbReference>
<dbReference type="InterPro" id="IPR052710">
    <property type="entry name" value="CAAX_protease"/>
</dbReference>
<dbReference type="RefSeq" id="WP_016628570.1">
    <property type="nucleotide sequence ID" value="NZ_KE351956.1"/>
</dbReference>
<accession>A0AB73ADC0</accession>
<feature type="transmembrane region" description="Helical" evidence="2">
    <location>
        <begin position="64"/>
        <end position="84"/>
    </location>
</feature>
<evidence type="ECO:0000259" key="3">
    <source>
        <dbReference type="Pfam" id="PF02517"/>
    </source>
</evidence>
<feature type="transmembrane region" description="Helical" evidence="2">
    <location>
        <begin position="29"/>
        <end position="49"/>
    </location>
</feature>
<feature type="transmembrane region" description="Helical" evidence="2">
    <location>
        <begin position="91"/>
        <end position="116"/>
    </location>
</feature>
<evidence type="ECO:0000313" key="5">
    <source>
        <dbReference type="Proteomes" id="UP000014622"/>
    </source>
</evidence>
<keyword evidence="4" id="KW-0645">Protease</keyword>
<dbReference type="InterPro" id="IPR003675">
    <property type="entry name" value="Rce1/LyrA-like_dom"/>
</dbReference>
<keyword evidence="2" id="KW-1133">Transmembrane helix</keyword>
<feature type="domain" description="CAAX prenyl protease 2/Lysostaphin resistance protein A-like" evidence="3">
    <location>
        <begin position="70"/>
        <end position="158"/>
    </location>
</feature>
<reference evidence="4 5" key="1">
    <citation type="submission" date="2013-06" db="EMBL/GenBank/DDBJ databases">
        <authorList>
            <person name="Weinstock G."/>
            <person name="Sodergren E."/>
            <person name="Lobos E.A."/>
            <person name="Fulton L."/>
            <person name="Fulton R."/>
            <person name="Courtney L."/>
            <person name="Fronick C."/>
            <person name="O'Laughlin M."/>
            <person name="Godfrey J."/>
            <person name="Wilson R.M."/>
            <person name="Miner T."/>
            <person name="Farmer C."/>
            <person name="Delehaunty K."/>
            <person name="Cordes M."/>
            <person name="Minx P."/>
            <person name="Tomlinson C."/>
            <person name="Chen J."/>
            <person name="Wollam A."/>
            <person name="Pepin K.H."/>
            <person name="Bhonagiri V."/>
            <person name="Zhang X."/>
            <person name="Warren W."/>
            <person name="Mitreva M."/>
            <person name="Mardis E.R."/>
            <person name="Wilson R.K."/>
        </authorList>
    </citation>
    <scope>NUCLEOTIDE SEQUENCE [LARGE SCALE GENOMIC DNA]</scope>
    <source>
        <strain evidence="4 5">SD2A-2</strain>
    </source>
</reference>
<comment type="similarity">
    <text evidence="1">Belongs to the UPF0177 family.</text>
</comment>
<proteinExistence type="inferred from homology"/>
<keyword evidence="2" id="KW-0812">Transmembrane</keyword>
<feature type="transmembrane region" description="Helical" evidence="2">
    <location>
        <begin position="122"/>
        <end position="139"/>
    </location>
</feature>
<comment type="caution">
    <text evidence="4">The sequence shown here is derived from an EMBL/GenBank/DDBJ whole genome shotgun (WGS) entry which is preliminary data.</text>
</comment>
<dbReference type="GO" id="GO:0080120">
    <property type="term" value="P:CAAX-box protein maturation"/>
    <property type="evidence" value="ECO:0007669"/>
    <property type="project" value="UniProtKB-ARBA"/>
</dbReference>
<gene>
    <name evidence="4" type="ORF">D356_00082</name>
</gene>
<evidence type="ECO:0000313" key="4">
    <source>
        <dbReference type="EMBL" id="EPI16630.1"/>
    </source>
</evidence>
<sequence length="163" mass="18420">IKITLLLSDYLHIYTFNKENFSFLIVKPFIRGLLLILIVKFISAIFLFMENHFSTTNQTGLEKIFSSMPLFLIFFITVISGPIMEEILFRGFLIGVCFKHNSILALLFSSLLFGLAHKPTDIGSFILYVGIGLVLGILFKQTKKLEVCILLHAANNLLGLIAY</sequence>
<protein>
    <submittedName>
        <fullName evidence="4">CAAX amino terminal protease family protein</fullName>
    </submittedName>
</protein>
<keyword evidence="4" id="KW-0378">Hydrolase</keyword>
<dbReference type="PANTHER" id="PTHR36435:SF1">
    <property type="entry name" value="CAAX AMINO TERMINAL PROTEASE FAMILY PROTEIN"/>
    <property type="match status" value="1"/>
</dbReference>
<dbReference type="GO" id="GO:0006508">
    <property type="term" value="P:proteolysis"/>
    <property type="evidence" value="ECO:0007669"/>
    <property type="project" value="UniProtKB-KW"/>
</dbReference>
<name>A0AB73ADC0_ENTFC</name>
<keyword evidence="2" id="KW-0472">Membrane</keyword>
<evidence type="ECO:0000256" key="1">
    <source>
        <dbReference type="ARBA" id="ARBA00009067"/>
    </source>
</evidence>
<organism evidence="4 5">
    <name type="scientific">Enterococcus faecium SD2A-2</name>
    <dbReference type="NCBI Taxonomy" id="1244154"/>
    <lineage>
        <taxon>Bacteria</taxon>
        <taxon>Bacillati</taxon>
        <taxon>Bacillota</taxon>
        <taxon>Bacilli</taxon>
        <taxon>Lactobacillales</taxon>
        <taxon>Enterococcaceae</taxon>
        <taxon>Enterococcus</taxon>
    </lineage>
</organism>
<dbReference type="Proteomes" id="UP000014622">
    <property type="component" value="Unassembled WGS sequence"/>
</dbReference>
<feature type="non-terminal residue" evidence="4">
    <location>
        <position position="1"/>
    </location>
</feature>
<evidence type="ECO:0000256" key="2">
    <source>
        <dbReference type="SAM" id="Phobius"/>
    </source>
</evidence>
<dbReference type="EMBL" id="ATIT01000010">
    <property type="protein sequence ID" value="EPI16630.1"/>
    <property type="molecule type" value="Genomic_DNA"/>
</dbReference>
<dbReference type="PANTHER" id="PTHR36435">
    <property type="entry name" value="SLR1288 PROTEIN"/>
    <property type="match status" value="1"/>
</dbReference>
<dbReference type="AlphaFoldDB" id="A0AB73ADC0"/>